<organism evidence="2 3">
    <name type="scientific">Peloplasma aerotolerans</name>
    <dbReference type="NCBI Taxonomy" id="3044389"/>
    <lineage>
        <taxon>Bacteria</taxon>
        <taxon>Bacillati</taxon>
        <taxon>Mycoplasmatota</taxon>
        <taxon>Mollicutes</taxon>
        <taxon>Acholeplasmatales</taxon>
        <taxon>Acholeplasmataceae</taxon>
        <taxon>Peloplasma</taxon>
    </lineage>
</organism>
<dbReference type="PANTHER" id="PTHR43155:SF2">
    <property type="entry name" value="CYCLIC DI-GMP PHOSPHODIESTERASE PA4108"/>
    <property type="match status" value="1"/>
</dbReference>
<name>A0AAW6UAR5_9MOLU</name>
<reference evidence="2" key="1">
    <citation type="submission" date="2023-05" db="EMBL/GenBank/DDBJ databases">
        <title>Mariniplasma microaerophilum sp. nov., a novel anaerobic mollicute isolated from terrestrial mud volcano, Taman Peninsula, Russia.</title>
        <authorList>
            <person name="Khomyakova M.A."/>
            <person name="Merkel A.Y."/>
            <person name="Slobodkin A.I."/>
        </authorList>
    </citation>
    <scope>NUCLEOTIDE SEQUENCE</scope>
    <source>
        <strain evidence="2">M4Ah</strain>
    </source>
</reference>
<gene>
    <name evidence="2" type="ORF">QJ521_09565</name>
</gene>
<dbReference type="Pfam" id="PF13487">
    <property type="entry name" value="HD_5"/>
    <property type="match status" value="1"/>
</dbReference>
<keyword evidence="3" id="KW-1185">Reference proteome</keyword>
<dbReference type="EC" id="3.1.4.-" evidence="2"/>
<evidence type="ECO:0000259" key="1">
    <source>
        <dbReference type="PROSITE" id="PS51832"/>
    </source>
</evidence>
<evidence type="ECO:0000313" key="3">
    <source>
        <dbReference type="Proteomes" id="UP001431532"/>
    </source>
</evidence>
<dbReference type="InterPro" id="IPR003607">
    <property type="entry name" value="HD/PDEase_dom"/>
</dbReference>
<feature type="domain" description="HD-GYP" evidence="1">
    <location>
        <begin position="45"/>
        <end position="236"/>
    </location>
</feature>
<dbReference type="InterPro" id="IPR037522">
    <property type="entry name" value="HD_GYP_dom"/>
</dbReference>
<dbReference type="Proteomes" id="UP001431532">
    <property type="component" value="Unassembled WGS sequence"/>
</dbReference>
<dbReference type="EMBL" id="JASCXW010000071">
    <property type="protein sequence ID" value="MDI6453800.1"/>
    <property type="molecule type" value="Genomic_DNA"/>
</dbReference>
<dbReference type="SUPFAM" id="SSF109604">
    <property type="entry name" value="HD-domain/PDEase-like"/>
    <property type="match status" value="1"/>
</dbReference>
<keyword evidence="2" id="KW-0378">Hydrolase</keyword>
<proteinExistence type="predicted"/>
<sequence>SVKRGVSNEQVCVLIGIATKTKHEDIDKLLLLSENDMLSNKLFDSQSHRNQSIQAIIKAYNEKNPREEEHTKRVSDISEKFGIKLGMNSDDINKLKAISHLHDIGKISIDEGILNKPDKLTDEEWEKIKKHPEIGARIISSSSEYVVIADDILAHHERFDGKGYPKGISGKNIPLRARIISIVDSYDAIISDRPYRKAMTHQEAIDEIIKCSGTQFDPELVEVFISLFESKVIDNS</sequence>
<dbReference type="GO" id="GO:0016787">
    <property type="term" value="F:hydrolase activity"/>
    <property type="evidence" value="ECO:0007669"/>
    <property type="project" value="UniProtKB-KW"/>
</dbReference>
<feature type="non-terminal residue" evidence="2">
    <location>
        <position position="1"/>
    </location>
</feature>
<dbReference type="Gene3D" id="1.10.3210.10">
    <property type="entry name" value="Hypothetical protein af1432"/>
    <property type="match status" value="1"/>
</dbReference>
<dbReference type="SMART" id="SM00471">
    <property type="entry name" value="HDc"/>
    <property type="match status" value="1"/>
</dbReference>
<dbReference type="PANTHER" id="PTHR43155">
    <property type="entry name" value="CYCLIC DI-GMP PHOSPHODIESTERASE PA4108-RELATED"/>
    <property type="match status" value="1"/>
</dbReference>
<protein>
    <submittedName>
        <fullName evidence="2">HD-GYP domain-containing protein</fullName>
        <ecNumber evidence="2">3.1.4.-</ecNumber>
    </submittedName>
</protein>
<dbReference type="RefSeq" id="WP_282840254.1">
    <property type="nucleotide sequence ID" value="NZ_JASCXW010000071.1"/>
</dbReference>
<dbReference type="CDD" id="cd00077">
    <property type="entry name" value="HDc"/>
    <property type="match status" value="1"/>
</dbReference>
<comment type="caution">
    <text evidence="2">The sequence shown here is derived from an EMBL/GenBank/DDBJ whole genome shotgun (WGS) entry which is preliminary data.</text>
</comment>
<evidence type="ECO:0000313" key="2">
    <source>
        <dbReference type="EMBL" id="MDI6453800.1"/>
    </source>
</evidence>
<dbReference type="AlphaFoldDB" id="A0AAW6UAR5"/>
<dbReference type="PROSITE" id="PS51832">
    <property type="entry name" value="HD_GYP"/>
    <property type="match status" value="1"/>
</dbReference>
<accession>A0AAW6UAR5</accession>